<evidence type="ECO:0000256" key="1">
    <source>
        <dbReference type="PIRSR" id="PIRSR601310-1"/>
    </source>
</evidence>
<evidence type="ECO:0000256" key="2">
    <source>
        <dbReference type="PIRSR" id="PIRSR601310-3"/>
    </source>
</evidence>
<evidence type="ECO:0000313" key="5">
    <source>
        <dbReference type="EMBL" id="XDI37847.1"/>
    </source>
</evidence>
<keyword evidence="5" id="KW-0808">Transferase</keyword>
<dbReference type="GO" id="GO:0032259">
    <property type="term" value="P:methylation"/>
    <property type="evidence" value="ECO:0007669"/>
    <property type="project" value="UniProtKB-KW"/>
</dbReference>
<dbReference type="SUPFAM" id="SSF54197">
    <property type="entry name" value="HIT-like"/>
    <property type="match status" value="1"/>
</dbReference>
<dbReference type="AlphaFoldDB" id="A0AB39BVL3"/>
<dbReference type="PROSITE" id="PS51084">
    <property type="entry name" value="HIT_2"/>
    <property type="match status" value="1"/>
</dbReference>
<dbReference type="RefSeq" id="WP_368505175.1">
    <property type="nucleotide sequence ID" value="NZ_CP162551.1"/>
</dbReference>
<evidence type="ECO:0000259" key="4">
    <source>
        <dbReference type="PROSITE" id="PS51084"/>
    </source>
</evidence>
<feature type="active site" description="Tele-AMP-histidine intermediate" evidence="1">
    <location>
        <position position="100"/>
    </location>
</feature>
<sequence length="151" mass="17153">MQENCFICNKHHGTITTSGSTIYEDDYVYVGHIDNNGKPNYLGHIMIDLKRHVPTLAEMNPDEAKAFGVIMARLSKALKEIENAEHVYALVSGNSVPHLHMHLVARYPNTPEQYWGPFAVYDSPNARMGKNSEVTELCNRIKTYLETNPYE</sequence>
<dbReference type="InterPro" id="IPR001310">
    <property type="entry name" value="Histidine_triad_HIT"/>
</dbReference>
<dbReference type="PANTHER" id="PTHR46648">
    <property type="entry name" value="HIT FAMILY PROTEIN 1"/>
    <property type="match status" value="1"/>
</dbReference>
<keyword evidence="5" id="KW-0489">Methyltransferase</keyword>
<feature type="domain" description="HIT" evidence="4">
    <location>
        <begin position="39"/>
        <end position="113"/>
    </location>
</feature>
<dbReference type="Pfam" id="PF01230">
    <property type="entry name" value="HIT"/>
    <property type="match status" value="1"/>
</dbReference>
<protein>
    <submittedName>
        <fullName evidence="5">HIT family protein</fullName>
        <ecNumber evidence="5">2.1.1.-</ecNumber>
    </submittedName>
</protein>
<dbReference type="InterPro" id="IPR036265">
    <property type="entry name" value="HIT-like_sf"/>
</dbReference>
<gene>
    <name evidence="5" type="ORF">AB3N04_05890</name>
</gene>
<dbReference type="PANTHER" id="PTHR46648:SF1">
    <property type="entry name" value="ADENOSINE 5'-MONOPHOSPHORAMIDASE HNT1"/>
    <property type="match status" value="1"/>
</dbReference>
<organism evidence="5">
    <name type="scientific">Alkalihalophilus sp. As8PL</name>
    <dbReference type="NCBI Taxonomy" id="3237103"/>
    <lineage>
        <taxon>Bacteria</taxon>
        <taxon>Bacillati</taxon>
        <taxon>Bacillota</taxon>
        <taxon>Bacilli</taxon>
        <taxon>Bacillales</taxon>
        <taxon>Bacillaceae</taxon>
        <taxon>Alkalihalophilus</taxon>
    </lineage>
</organism>
<accession>A0AB39BVL3</accession>
<proteinExistence type="predicted"/>
<name>A0AB39BVL3_9BACI</name>
<evidence type="ECO:0000256" key="3">
    <source>
        <dbReference type="PROSITE-ProRule" id="PRU00464"/>
    </source>
</evidence>
<dbReference type="Gene3D" id="3.30.428.10">
    <property type="entry name" value="HIT-like"/>
    <property type="match status" value="1"/>
</dbReference>
<dbReference type="InterPro" id="IPR011146">
    <property type="entry name" value="HIT-like"/>
</dbReference>
<dbReference type="EC" id="2.1.1.-" evidence="5"/>
<dbReference type="GO" id="GO:0008168">
    <property type="term" value="F:methyltransferase activity"/>
    <property type="evidence" value="ECO:0007669"/>
    <property type="project" value="UniProtKB-KW"/>
</dbReference>
<dbReference type="GO" id="GO:0009117">
    <property type="term" value="P:nucleotide metabolic process"/>
    <property type="evidence" value="ECO:0007669"/>
    <property type="project" value="TreeGrafter"/>
</dbReference>
<dbReference type="EMBL" id="CP162551">
    <property type="protein sequence ID" value="XDI37847.1"/>
    <property type="molecule type" value="Genomic_DNA"/>
</dbReference>
<feature type="short sequence motif" description="Histidine triad motif" evidence="2 3">
    <location>
        <begin position="98"/>
        <end position="102"/>
    </location>
</feature>
<reference evidence="5" key="1">
    <citation type="submission" date="2024-07" db="EMBL/GenBank/DDBJ databases">
        <title>Identification and characteristics of an arsenic-resistant bacterial isolate, which belongs to a novel species.</title>
        <authorList>
            <person name="Juszczyk A."/>
            <person name="Kowalczyk A."/>
            <person name="Was K."/>
            <person name="Kosowicz W."/>
            <person name="Budzyn A."/>
            <person name="Latowski D."/>
        </authorList>
    </citation>
    <scope>NUCLEOTIDE SEQUENCE</scope>
    <source>
        <strain evidence="5">As8PL</strain>
    </source>
</reference>